<evidence type="ECO:0000256" key="7">
    <source>
        <dbReference type="ARBA" id="ARBA00022833"/>
    </source>
</evidence>
<comment type="caution">
    <text evidence="19">The sequence shown here is derived from an EMBL/GenBank/DDBJ whole genome shotgun (WGS) entry which is preliminary data.</text>
</comment>
<evidence type="ECO:0000256" key="13">
    <source>
        <dbReference type="PIRNR" id="PIRNR000099"/>
    </source>
</evidence>
<feature type="binding site" evidence="12 16">
    <location>
        <position position="233"/>
    </location>
    <ligand>
        <name>substrate</name>
    </ligand>
</feature>
<feature type="binding site" evidence="12 17">
    <location>
        <position position="255"/>
    </location>
    <ligand>
        <name>Zn(2+)</name>
        <dbReference type="ChEBI" id="CHEBI:29105"/>
    </ligand>
</feature>
<evidence type="ECO:0000256" key="3">
    <source>
        <dbReference type="ARBA" id="ARBA00010178"/>
    </source>
</evidence>
<dbReference type="NCBIfam" id="TIGR00069">
    <property type="entry name" value="hisD"/>
    <property type="match status" value="1"/>
</dbReference>
<dbReference type="InterPro" id="IPR012131">
    <property type="entry name" value="Hstdl_DH"/>
</dbReference>
<dbReference type="PRINTS" id="PR00083">
    <property type="entry name" value="HOLDHDRGNASE"/>
</dbReference>
<evidence type="ECO:0000256" key="10">
    <source>
        <dbReference type="ARBA" id="ARBA00023102"/>
    </source>
</evidence>
<dbReference type="AlphaFoldDB" id="A0A327Z089"/>
<dbReference type="GO" id="GO:0004399">
    <property type="term" value="F:histidinol dehydrogenase activity"/>
    <property type="evidence" value="ECO:0007669"/>
    <property type="project" value="UniProtKB-UniRule"/>
</dbReference>
<feature type="binding site" evidence="12 17">
    <location>
        <position position="258"/>
    </location>
    <ligand>
        <name>Zn(2+)</name>
        <dbReference type="ChEBI" id="CHEBI:29105"/>
    </ligand>
</feature>
<dbReference type="EMBL" id="QLMI01000001">
    <property type="protein sequence ID" value="RAK25355.1"/>
    <property type="molecule type" value="Genomic_DNA"/>
</dbReference>
<dbReference type="Gene3D" id="1.20.5.1300">
    <property type="match status" value="1"/>
</dbReference>
<keyword evidence="7 12" id="KW-0862">Zinc</keyword>
<dbReference type="UniPathway" id="UPA00031">
    <property type="reaction ID" value="UER00014"/>
</dbReference>
<comment type="function">
    <text evidence="1 12">Catalyzes the sequential NAD-dependent oxidations of L-histidinol to L-histidinaldehyde and then to L-histidine.</text>
</comment>
<dbReference type="HAMAP" id="MF_01024">
    <property type="entry name" value="HisD"/>
    <property type="match status" value="1"/>
</dbReference>
<keyword evidence="20" id="KW-1185">Reference proteome</keyword>
<dbReference type="PANTHER" id="PTHR21256:SF2">
    <property type="entry name" value="HISTIDINE BIOSYNTHESIS TRIFUNCTIONAL PROTEIN"/>
    <property type="match status" value="1"/>
</dbReference>
<feature type="active site" description="Proton acceptor" evidence="12 14">
    <location>
        <position position="323"/>
    </location>
</feature>
<dbReference type="Pfam" id="PF00815">
    <property type="entry name" value="Histidinol_dh"/>
    <property type="match status" value="1"/>
</dbReference>
<evidence type="ECO:0000313" key="20">
    <source>
        <dbReference type="Proteomes" id="UP000249620"/>
    </source>
</evidence>
<evidence type="ECO:0000256" key="14">
    <source>
        <dbReference type="PIRSR" id="PIRSR000099-1"/>
    </source>
</evidence>
<dbReference type="InterPro" id="IPR016161">
    <property type="entry name" value="Ald_DH/histidinol_DH"/>
</dbReference>
<reference evidence="19 20" key="1">
    <citation type="submission" date="2018-06" db="EMBL/GenBank/DDBJ databases">
        <title>Genomic Encyclopedia of Type Strains, Phase III (KMG-III): the genomes of soil and plant-associated and newly described type strains.</title>
        <authorList>
            <person name="Whitman W."/>
        </authorList>
    </citation>
    <scope>NUCLEOTIDE SEQUENCE [LARGE SCALE GENOMIC DNA]</scope>
    <source>
        <strain evidence="19 20">CGMCC 1.12398</strain>
    </source>
</reference>
<dbReference type="Gene3D" id="3.40.50.1980">
    <property type="entry name" value="Nitrogenase molybdenum iron protein domain"/>
    <property type="match status" value="2"/>
</dbReference>
<dbReference type="FunFam" id="3.40.50.1980:FF:000002">
    <property type="entry name" value="Histidinol dehydrogenase, chloroplastic"/>
    <property type="match status" value="1"/>
</dbReference>
<dbReference type="RefSeq" id="WP_111565903.1">
    <property type="nucleotide sequence ID" value="NZ_QLMI01000001.1"/>
</dbReference>
<feature type="active site" description="Proton acceptor" evidence="12 14">
    <location>
        <position position="322"/>
    </location>
</feature>
<name>A0A327Z089_9FLAO</name>
<dbReference type="GO" id="GO:0051287">
    <property type="term" value="F:NAD binding"/>
    <property type="evidence" value="ECO:0007669"/>
    <property type="project" value="InterPro"/>
</dbReference>
<comment type="similarity">
    <text evidence="3 12 13 18">Belongs to the histidinol dehydrogenase family.</text>
</comment>
<feature type="binding site" evidence="12 16">
    <location>
        <position position="258"/>
    </location>
    <ligand>
        <name>substrate</name>
    </ligand>
</feature>
<evidence type="ECO:0000256" key="9">
    <source>
        <dbReference type="ARBA" id="ARBA00023027"/>
    </source>
</evidence>
<proteinExistence type="inferred from homology"/>
<feature type="binding site" evidence="12 17">
    <location>
        <position position="356"/>
    </location>
    <ligand>
        <name>Zn(2+)</name>
        <dbReference type="ChEBI" id="CHEBI:29105"/>
    </ligand>
</feature>
<feature type="binding site" evidence="12 15">
    <location>
        <position position="124"/>
    </location>
    <ligand>
        <name>NAD(+)</name>
        <dbReference type="ChEBI" id="CHEBI:57540"/>
    </ligand>
</feature>
<feature type="binding site" evidence="12 16">
    <location>
        <position position="255"/>
    </location>
    <ligand>
        <name>substrate</name>
    </ligand>
</feature>
<evidence type="ECO:0000256" key="16">
    <source>
        <dbReference type="PIRSR" id="PIRSR000099-3"/>
    </source>
</evidence>
<evidence type="ECO:0000256" key="17">
    <source>
        <dbReference type="PIRSR" id="PIRSR000099-4"/>
    </source>
</evidence>
<accession>A0A327Z089</accession>
<dbReference type="GO" id="GO:0000105">
    <property type="term" value="P:L-histidine biosynthetic process"/>
    <property type="evidence" value="ECO:0007669"/>
    <property type="project" value="UniProtKB-UniRule"/>
</dbReference>
<evidence type="ECO:0000256" key="1">
    <source>
        <dbReference type="ARBA" id="ARBA00003850"/>
    </source>
</evidence>
<feature type="binding site" evidence="12 16">
    <location>
        <position position="415"/>
    </location>
    <ligand>
        <name>substrate</name>
    </ligand>
</feature>
<evidence type="ECO:0000256" key="4">
    <source>
        <dbReference type="ARBA" id="ARBA00012965"/>
    </source>
</evidence>
<dbReference type="InterPro" id="IPR022695">
    <property type="entry name" value="Histidinol_DH_monofunct"/>
</dbReference>
<comment type="catalytic activity">
    <reaction evidence="11 12">
        <text>L-histidinol + 2 NAD(+) + H2O = L-histidine + 2 NADH + 3 H(+)</text>
        <dbReference type="Rhea" id="RHEA:20641"/>
        <dbReference type="ChEBI" id="CHEBI:15377"/>
        <dbReference type="ChEBI" id="CHEBI:15378"/>
        <dbReference type="ChEBI" id="CHEBI:57540"/>
        <dbReference type="ChEBI" id="CHEBI:57595"/>
        <dbReference type="ChEBI" id="CHEBI:57699"/>
        <dbReference type="ChEBI" id="CHEBI:57945"/>
        <dbReference type="EC" id="1.1.1.23"/>
    </reaction>
</comment>
<evidence type="ECO:0000256" key="12">
    <source>
        <dbReference type="HAMAP-Rule" id="MF_01024"/>
    </source>
</evidence>
<dbReference type="Proteomes" id="UP000249620">
    <property type="component" value="Unassembled WGS sequence"/>
</dbReference>
<dbReference type="EC" id="1.1.1.23" evidence="4 12"/>
<dbReference type="PANTHER" id="PTHR21256">
    <property type="entry name" value="HISTIDINOL DEHYDROGENASE HDH"/>
    <property type="match status" value="1"/>
</dbReference>
<evidence type="ECO:0000256" key="2">
    <source>
        <dbReference type="ARBA" id="ARBA00004940"/>
    </source>
</evidence>
<evidence type="ECO:0000256" key="15">
    <source>
        <dbReference type="PIRSR" id="PIRSR000099-2"/>
    </source>
</evidence>
<feature type="binding site" evidence="12 16">
    <location>
        <position position="356"/>
    </location>
    <ligand>
        <name>substrate</name>
    </ligand>
</feature>
<keyword evidence="5 12" id="KW-0028">Amino-acid biosynthesis</keyword>
<keyword evidence="8 12" id="KW-0560">Oxidoreductase</keyword>
<dbReference type="PROSITE" id="PS00611">
    <property type="entry name" value="HISOL_DEHYDROGENASE"/>
    <property type="match status" value="1"/>
</dbReference>
<keyword evidence="6 12" id="KW-0479">Metal-binding</keyword>
<dbReference type="InterPro" id="IPR001692">
    <property type="entry name" value="Histidinol_DH_CS"/>
</dbReference>
<feature type="binding site" evidence="12 17">
    <location>
        <position position="415"/>
    </location>
    <ligand>
        <name>Zn(2+)</name>
        <dbReference type="ChEBI" id="CHEBI:29105"/>
    </ligand>
</feature>
<evidence type="ECO:0000256" key="18">
    <source>
        <dbReference type="RuleBase" id="RU004175"/>
    </source>
</evidence>
<sequence length="424" mass="46396">MKKIYNPQPETWSEICKRPTQTFSDVEETVKQIFKEVQQKGDKAIAKYASFFDGVTLENIQVTQEEIEMAKNEVTSELKEAIQLAKSNIEQFHAAQKSDKIVVETTIGVTCWQEKRPIQKVGLYIPGGTAPLFSTVLMLAVPAKLAGCQEIVLCSPPDKNGKINAAILYAADLCGVSKIYKVGGIQAIAGMTFGTETIPQVYKIFGPGNQFVTIAKQFASQNGVAIDMPAGPSELLVYADETAIPSFVASDLLSQAEHGKDSQVILVTTNKNILNDVEEEIYKQLKELPRQEIAQVAIQNSKLIFVETEKTALSLINEYGPEHFIVCSKNEDYFVDGIQNAGSIFIGNYTPESAGDYASGTNHTLPTNGYSKSYSGVNLDSFLKAMTFQKISNEGIQNIGKAIETMAEAEGLQAHKNAVTLRLK</sequence>
<dbReference type="GO" id="GO:0005829">
    <property type="term" value="C:cytosol"/>
    <property type="evidence" value="ECO:0007669"/>
    <property type="project" value="TreeGrafter"/>
</dbReference>
<gene>
    <name evidence="12" type="primary">hisD</name>
    <name evidence="19" type="ORF">B0I03_101529</name>
</gene>
<evidence type="ECO:0000256" key="8">
    <source>
        <dbReference type="ARBA" id="ARBA00023002"/>
    </source>
</evidence>
<evidence type="ECO:0000313" key="19">
    <source>
        <dbReference type="EMBL" id="RAK25355.1"/>
    </source>
</evidence>
<organism evidence="19 20">
    <name type="scientific">Flavobacterium aquaticum</name>
    <dbReference type="NCBI Taxonomy" id="1236486"/>
    <lineage>
        <taxon>Bacteria</taxon>
        <taxon>Pseudomonadati</taxon>
        <taxon>Bacteroidota</taxon>
        <taxon>Flavobacteriia</taxon>
        <taxon>Flavobacteriales</taxon>
        <taxon>Flavobacteriaceae</taxon>
        <taxon>Flavobacterium</taxon>
    </lineage>
</organism>
<dbReference type="SUPFAM" id="SSF53720">
    <property type="entry name" value="ALDH-like"/>
    <property type="match status" value="1"/>
</dbReference>
<evidence type="ECO:0000256" key="11">
    <source>
        <dbReference type="ARBA" id="ARBA00049489"/>
    </source>
</evidence>
<keyword evidence="10 12" id="KW-0368">Histidine biosynthesis</keyword>
<dbReference type="CDD" id="cd06572">
    <property type="entry name" value="Histidinol_dh"/>
    <property type="match status" value="1"/>
</dbReference>
<dbReference type="PIRSF" id="PIRSF000099">
    <property type="entry name" value="Histidinol_dh"/>
    <property type="match status" value="1"/>
</dbReference>
<dbReference type="FunFam" id="1.20.5.1300:FF:000002">
    <property type="entry name" value="Histidinol dehydrogenase, chloroplastic"/>
    <property type="match status" value="1"/>
</dbReference>
<feature type="binding site" evidence="12 16">
    <location>
        <position position="410"/>
    </location>
    <ligand>
        <name>substrate</name>
    </ligand>
</feature>
<evidence type="ECO:0000256" key="6">
    <source>
        <dbReference type="ARBA" id="ARBA00022723"/>
    </source>
</evidence>
<feature type="binding site" evidence="12 15">
    <location>
        <position position="186"/>
    </location>
    <ligand>
        <name>NAD(+)</name>
        <dbReference type="ChEBI" id="CHEBI:57540"/>
    </ligand>
</feature>
<dbReference type="FunFam" id="3.40.50.1980:FF:000001">
    <property type="entry name" value="Histidinol dehydrogenase"/>
    <property type="match status" value="1"/>
</dbReference>
<comment type="pathway">
    <text evidence="2 12">Amino-acid biosynthesis; L-histidine biosynthesis; L-histidine from 5-phospho-alpha-D-ribose 1-diphosphate: step 9/9.</text>
</comment>
<protein>
    <recommendedName>
        <fullName evidence="4 12">Histidinol dehydrogenase</fullName>
        <shortName evidence="12">HDH</shortName>
        <ecNumber evidence="4 12">1.1.1.23</ecNumber>
    </recommendedName>
</protein>
<dbReference type="OrthoDB" id="9805269at2"/>
<keyword evidence="9 12" id="KW-0520">NAD</keyword>
<feature type="binding site" evidence="12 16">
    <location>
        <position position="323"/>
    </location>
    <ligand>
        <name>substrate</name>
    </ligand>
</feature>
<comment type="cofactor">
    <cofactor evidence="12 17">
        <name>Zn(2+)</name>
        <dbReference type="ChEBI" id="CHEBI:29105"/>
    </cofactor>
    <text evidence="12 17">Binds 1 zinc ion per subunit.</text>
</comment>
<dbReference type="GO" id="GO:0008270">
    <property type="term" value="F:zinc ion binding"/>
    <property type="evidence" value="ECO:0007669"/>
    <property type="project" value="UniProtKB-UniRule"/>
</dbReference>
<feature type="binding site" evidence="12 15">
    <location>
        <position position="209"/>
    </location>
    <ligand>
        <name>NAD(+)</name>
        <dbReference type="ChEBI" id="CHEBI:57540"/>
    </ligand>
</feature>
<evidence type="ECO:0000256" key="5">
    <source>
        <dbReference type="ARBA" id="ARBA00022605"/>
    </source>
</evidence>